<dbReference type="RefSeq" id="WP_128913813.1">
    <property type="nucleotide sequence ID" value="NZ_RDSM01000002.1"/>
</dbReference>
<evidence type="ECO:0008006" key="4">
    <source>
        <dbReference type="Google" id="ProtNLM"/>
    </source>
</evidence>
<dbReference type="EMBL" id="RDSM01000002">
    <property type="protein sequence ID" value="RXH56339.1"/>
    <property type="molecule type" value="Genomic_DNA"/>
</dbReference>
<reference evidence="3" key="2">
    <citation type="submission" date="2019-02" db="EMBL/GenBank/DDBJ databases">
        <title>Granulicella sibirica sp. nov., a psychrotolerant acidobacterium isolated from an organic soil layer in forested tundra, West Siberia.</title>
        <authorList>
            <person name="Oshkin I.Y."/>
            <person name="Kulichevskaya I.S."/>
            <person name="Rijpstra W.I.C."/>
            <person name="Sinninghe Damste J.S."/>
            <person name="Rakitin A.L."/>
            <person name="Ravin N.V."/>
            <person name="Dedysh S.N."/>
        </authorList>
    </citation>
    <scope>NUCLEOTIDE SEQUENCE [LARGE SCALE GENOMIC DNA]</scope>
    <source>
        <strain evidence="3">AF10</strain>
    </source>
</reference>
<sequence>MKKVMVASLLSAIAVGCVAPGARIAYAQAAAAPAAGAQGGSVQLSPAEYAAYNNAVTQTDPKAKAAALEAYLTQYPQSAVKADVLGQLMIAYSTFDVAKTIDAADRLLQIDPTNLRALTLEVYGRRSQADQLTDPAAKQTALDQAASYAQKGIDAEATKPKDMSDADFTAIKGKATPIFYSAIGTAALNKKDAAAAIAAFTSELQAVPVADTQTPGPLLQDTFFLGQAYYSSTPPDYVKCTFFATRAAAYAPDAFKAQLQPTATYCYKKYHGNADGYDAVVTAAKANLMPPADFTITPAPKASDIAHSTVTSTPDLATLALSDKEFILTNGTPEDADKVFATIKGKSVTIPGATVVEATDSVLKVSVSDDAVQGKVADFTFNMKEPLKTVPTVGAKLDLTGTYDSYTQTPAMIVMADGAPVAKKAAAPVHHTTAHHK</sequence>
<accession>A0A4Q0T311</accession>
<dbReference type="AlphaFoldDB" id="A0A4Q0T311"/>
<feature type="signal peptide" evidence="1">
    <location>
        <begin position="1"/>
        <end position="27"/>
    </location>
</feature>
<keyword evidence="3" id="KW-1185">Reference proteome</keyword>
<reference evidence="2 3" key="1">
    <citation type="submission" date="2018-11" db="EMBL/GenBank/DDBJ databases">
        <authorList>
            <person name="Mardanov A.V."/>
            <person name="Ravin N.V."/>
            <person name="Dedysh S.N."/>
        </authorList>
    </citation>
    <scope>NUCLEOTIDE SEQUENCE [LARGE SCALE GENOMIC DNA]</scope>
    <source>
        <strain evidence="2 3">AF10</strain>
    </source>
</reference>
<evidence type="ECO:0000313" key="3">
    <source>
        <dbReference type="Proteomes" id="UP000289437"/>
    </source>
</evidence>
<dbReference type="OrthoDB" id="105847at2"/>
<dbReference type="Proteomes" id="UP000289437">
    <property type="component" value="Unassembled WGS sequence"/>
</dbReference>
<evidence type="ECO:0000256" key="1">
    <source>
        <dbReference type="SAM" id="SignalP"/>
    </source>
</evidence>
<comment type="caution">
    <text evidence="2">The sequence shown here is derived from an EMBL/GenBank/DDBJ whole genome shotgun (WGS) entry which is preliminary data.</text>
</comment>
<dbReference type="PROSITE" id="PS51257">
    <property type="entry name" value="PROKAR_LIPOPROTEIN"/>
    <property type="match status" value="1"/>
</dbReference>
<proteinExistence type="predicted"/>
<feature type="chain" id="PRO_5020370477" description="Lipoprotein" evidence="1">
    <location>
        <begin position="28"/>
        <end position="437"/>
    </location>
</feature>
<keyword evidence="1" id="KW-0732">Signal</keyword>
<gene>
    <name evidence="2" type="ORF">GRAN_3196</name>
</gene>
<protein>
    <recommendedName>
        <fullName evidence="4">Lipoprotein</fullName>
    </recommendedName>
</protein>
<evidence type="ECO:0000313" key="2">
    <source>
        <dbReference type="EMBL" id="RXH56339.1"/>
    </source>
</evidence>
<name>A0A4Q0T311_9BACT</name>
<organism evidence="2 3">
    <name type="scientific">Granulicella sibirica</name>
    <dbReference type="NCBI Taxonomy" id="2479048"/>
    <lineage>
        <taxon>Bacteria</taxon>
        <taxon>Pseudomonadati</taxon>
        <taxon>Acidobacteriota</taxon>
        <taxon>Terriglobia</taxon>
        <taxon>Terriglobales</taxon>
        <taxon>Acidobacteriaceae</taxon>
        <taxon>Granulicella</taxon>
    </lineage>
</organism>